<proteinExistence type="predicted"/>
<name>A0A2S7CWG2_9XANT</name>
<organism evidence="1 2">
    <name type="scientific">Xanthomonas pisi</name>
    <dbReference type="NCBI Taxonomy" id="56457"/>
    <lineage>
        <taxon>Bacteria</taxon>
        <taxon>Pseudomonadati</taxon>
        <taxon>Pseudomonadota</taxon>
        <taxon>Gammaproteobacteria</taxon>
        <taxon>Lysobacterales</taxon>
        <taxon>Lysobacteraceae</taxon>
        <taxon>Xanthomonas</taxon>
    </lineage>
</organism>
<dbReference type="EMBL" id="MDEI01000023">
    <property type="protein sequence ID" value="PPU65906.1"/>
    <property type="molecule type" value="Genomic_DNA"/>
</dbReference>
<dbReference type="Proteomes" id="UP000238191">
    <property type="component" value="Unassembled WGS sequence"/>
</dbReference>
<dbReference type="AlphaFoldDB" id="A0A2S7CWG2"/>
<comment type="caution">
    <text evidence="1">The sequence shown here is derived from an EMBL/GenBank/DDBJ whole genome shotgun (WGS) entry which is preliminary data.</text>
</comment>
<protein>
    <submittedName>
        <fullName evidence="1">Uncharacterized protein</fullName>
    </submittedName>
</protein>
<evidence type="ECO:0000313" key="2">
    <source>
        <dbReference type="Proteomes" id="UP000238191"/>
    </source>
</evidence>
<sequence length="75" mass="7896">MMLLVKTSRDWVASEHSAALLLGSPLSTTSSHVMNMGDLLDMSAGVSKLPAYTRASAMRQSYARLALQDAPGASA</sequence>
<keyword evidence="2" id="KW-1185">Reference proteome</keyword>
<gene>
    <name evidence="1" type="ORF">XpiCFBP4643_19840</name>
</gene>
<evidence type="ECO:0000313" key="1">
    <source>
        <dbReference type="EMBL" id="PPU65906.1"/>
    </source>
</evidence>
<accession>A0A2S7CWG2</accession>
<reference evidence="2" key="1">
    <citation type="submission" date="2016-08" db="EMBL/GenBank/DDBJ databases">
        <authorList>
            <person name="Merda D."/>
            <person name="Briand M."/>
            <person name="Taghouti G."/>
            <person name="Carrere S."/>
            <person name="Gouzy J."/>
            <person name="Portier P."/>
            <person name="Jacques M.-A."/>
            <person name="Fischer-Le Saux M."/>
        </authorList>
    </citation>
    <scope>NUCLEOTIDE SEQUENCE [LARGE SCALE GENOMIC DNA]</scope>
    <source>
        <strain evidence="2">CFBP4643</strain>
    </source>
</reference>